<dbReference type="PANTHER" id="PTHR43649:SF12">
    <property type="entry name" value="DIACETYLCHITOBIOSE BINDING PROTEIN DASA"/>
    <property type="match status" value="1"/>
</dbReference>
<dbReference type="Pfam" id="PF01547">
    <property type="entry name" value="SBP_bac_1"/>
    <property type="match status" value="1"/>
</dbReference>
<dbReference type="PANTHER" id="PTHR43649">
    <property type="entry name" value="ARABINOSE-BINDING PROTEIN-RELATED"/>
    <property type="match status" value="1"/>
</dbReference>
<dbReference type="InterPro" id="IPR006059">
    <property type="entry name" value="SBP"/>
</dbReference>
<evidence type="ECO:0000256" key="1">
    <source>
        <dbReference type="ARBA" id="ARBA00004418"/>
    </source>
</evidence>
<dbReference type="Gene3D" id="3.40.190.10">
    <property type="entry name" value="Periplasmic binding protein-like II"/>
    <property type="match status" value="1"/>
</dbReference>
<dbReference type="InterPro" id="IPR050490">
    <property type="entry name" value="Bact_solute-bd_prot1"/>
</dbReference>
<dbReference type="RefSeq" id="WP_394007368.1">
    <property type="nucleotide sequence ID" value="NZ_JBAFUR010000006.1"/>
</dbReference>
<proteinExistence type="inferred from homology"/>
<dbReference type="InterPro" id="IPR006311">
    <property type="entry name" value="TAT_signal"/>
</dbReference>
<comment type="subcellular location">
    <subcellularLocation>
        <location evidence="1">Periplasm</location>
    </subcellularLocation>
</comment>
<evidence type="ECO:0000256" key="2">
    <source>
        <dbReference type="ARBA" id="ARBA00008520"/>
    </source>
</evidence>
<accession>A0ABW6ZN19</accession>
<protein>
    <submittedName>
        <fullName evidence="4">Extracellular solute-binding protein</fullName>
    </submittedName>
</protein>
<dbReference type="EMBL" id="JBAFUR010000006">
    <property type="protein sequence ID" value="MFG1254414.1"/>
    <property type="molecule type" value="Genomic_DNA"/>
</dbReference>
<comment type="similarity">
    <text evidence="2">Belongs to the bacterial solute-binding protein 1 family.</text>
</comment>
<keyword evidence="3" id="KW-0574">Periplasm</keyword>
<gene>
    <name evidence="4" type="ORF">V5F30_19530</name>
</gene>
<name>A0ABW6ZN19_9HYPH</name>
<evidence type="ECO:0000313" key="5">
    <source>
        <dbReference type="Proteomes" id="UP001604043"/>
    </source>
</evidence>
<dbReference type="Proteomes" id="UP001604043">
    <property type="component" value="Unassembled WGS sequence"/>
</dbReference>
<organism evidence="4 5">
    <name type="scientific">Xanthobacter aminoxidans</name>
    <dbReference type="NCBI Taxonomy" id="186280"/>
    <lineage>
        <taxon>Bacteria</taxon>
        <taxon>Pseudomonadati</taxon>
        <taxon>Pseudomonadota</taxon>
        <taxon>Alphaproteobacteria</taxon>
        <taxon>Hyphomicrobiales</taxon>
        <taxon>Xanthobacteraceae</taxon>
        <taxon>Xanthobacter</taxon>
    </lineage>
</organism>
<evidence type="ECO:0000256" key="3">
    <source>
        <dbReference type="ARBA" id="ARBA00022764"/>
    </source>
</evidence>
<sequence length="447" mass="49511">MDEIKKDGLSRRTLLKGAGALSVGALGAGIAAGGLAAPAVVRAQGTKTIRFLNAETSIDSIRALKVAAAEYEKQFGTKVVVDSVPLDGIFTKVTTSLRGGTPYDIATFAFVGHVLILASEGQLMPLNELTDKYKWGPNILFPVDGKVYWYPYDYNLAWIYYRKDLYEKNKLDVPKTWDGFLKNSQALNGDGTSGSLFPIGSNGATNWLSPGFMWAEGVQLFDDKWNIIFDNADMAPRASRYLDFFGDLYKTMPSGTSQASFGEVLSNFTSGKVAHTAYAGRIIEVLERNNPALADKYGIMPYMDSAGKHQAVNHGYDGWVVLKTPQSDEAMKFMKWFTENQYINFLHTAPLHFQPPRLDVYDDARWRAHPLIEKHNAAVEMMKSFLTDKNMILTSIDTQGPSPSLKPGKIFEAFVFPEMLQNKVLKGMSSAECVKTAADRMRQVIAS</sequence>
<comment type="caution">
    <text evidence="4">The sequence shown here is derived from an EMBL/GenBank/DDBJ whole genome shotgun (WGS) entry which is preliminary data.</text>
</comment>
<dbReference type="PROSITE" id="PS51318">
    <property type="entry name" value="TAT"/>
    <property type="match status" value="1"/>
</dbReference>
<keyword evidence="5" id="KW-1185">Reference proteome</keyword>
<reference evidence="4 5" key="1">
    <citation type="submission" date="2024-02" db="EMBL/GenBank/DDBJ databases">
        <title>Expansion and revision of Xanthobacter and proposal of Roseixanthobacter gen. nov.</title>
        <authorList>
            <person name="Soltysiak M.P.M."/>
            <person name="Jalihal A."/>
            <person name="Ory A."/>
            <person name="Chrisophersen C."/>
            <person name="Lee A.D."/>
            <person name="Boulton J."/>
            <person name="Springer M."/>
        </authorList>
    </citation>
    <scope>NUCLEOTIDE SEQUENCE [LARGE SCALE GENOMIC DNA]</scope>
    <source>
        <strain evidence="4 5">CB5</strain>
    </source>
</reference>
<evidence type="ECO:0000313" key="4">
    <source>
        <dbReference type="EMBL" id="MFG1254414.1"/>
    </source>
</evidence>
<dbReference type="SUPFAM" id="SSF53850">
    <property type="entry name" value="Periplasmic binding protein-like II"/>
    <property type="match status" value="1"/>
</dbReference>